<evidence type="ECO:0008006" key="3">
    <source>
        <dbReference type="Google" id="ProtNLM"/>
    </source>
</evidence>
<reference evidence="1 2" key="1">
    <citation type="submission" date="2019-09" db="EMBL/GenBank/DDBJ databases">
        <title>Mumia zhuanghuii sp. nov. isolated from the intestinal contents of plateau pika (Ochotona curzoniae) in the Qinghai-Tibet plateau of China.</title>
        <authorList>
            <person name="Tian Z."/>
        </authorList>
    </citation>
    <scope>NUCLEOTIDE SEQUENCE [LARGE SCALE GENOMIC DNA]</scope>
    <source>
        <strain evidence="2">350</strain>
    </source>
</reference>
<dbReference type="EMBL" id="VDFQ02000001">
    <property type="protein sequence ID" value="KAA1425176.1"/>
    <property type="molecule type" value="Genomic_DNA"/>
</dbReference>
<dbReference type="RefSeq" id="WP_149768350.1">
    <property type="nucleotide sequence ID" value="NZ_VDFQ02000001.1"/>
</dbReference>
<dbReference type="SUPFAM" id="SSF54593">
    <property type="entry name" value="Glyoxalase/Bleomycin resistance protein/Dihydroxybiphenyl dioxygenase"/>
    <property type="match status" value="1"/>
</dbReference>
<sequence>MTTEQSGWAILRQTVIGSADIETTSKELRETFGLSEGFADPILEDVGLADETIRVGPQTHLEVVGALRDDVSIAQWIAKGGGGGGYALSIQVPDVAALVAAAEAEGVRAVADQEVYGHRIVQLHPKDMGLLVELDEIADPAVWFWDDIETTPPADPVIDDVVAVDVASADPAAQAARWSAVFGIAVDESDGVPQIALGHRTVRFVRGERPMLTAIDVALTPDHADRAGEVEISGVQFRLAAG</sequence>
<proteinExistence type="predicted"/>
<dbReference type="Proteomes" id="UP000307768">
    <property type="component" value="Unassembled WGS sequence"/>
</dbReference>
<evidence type="ECO:0000313" key="1">
    <source>
        <dbReference type="EMBL" id="KAA1425176.1"/>
    </source>
</evidence>
<organism evidence="1 2">
    <name type="scientific">Mumia zhuanghuii</name>
    <dbReference type="NCBI Taxonomy" id="2585211"/>
    <lineage>
        <taxon>Bacteria</taxon>
        <taxon>Bacillati</taxon>
        <taxon>Actinomycetota</taxon>
        <taxon>Actinomycetes</taxon>
        <taxon>Propionibacteriales</taxon>
        <taxon>Nocardioidaceae</taxon>
        <taxon>Mumia</taxon>
    </lineage>
</organism>
<dbReference type="InterPro" id="IPR029068">
    <property type="entry name" value="Glyas_Bleomycin-R_OHBP_Dase"/>
</dbReference>
<name>A0A5Q6S4A0_9ACTN</name>
<dbReference type="AlphaFoldDB" id="A0A5Q6S4A0"/>
<comment type="caution">
    <text evidence="1">The sequence shown here is derived from an EMBL/GenBank/DDBJ whole genome shotgun (WGS) entry which is preliminary data.</text>
</comment>
<accession>A0A5Q6S4A0</accession>
<dbReference type="Gene3D" id="3.10.180.10">
    <property type="entry name" value="2,3-Dihydroxybiphenyl 1,2-Dioxygenase, domain 1"/>
    <property type="match status" value="1"/>
</dbReference>
<evidence type="ECO:0000313" key="2">
    <source>
        <dbReference type="Proteomes" id="UP000307768"/>
    </source>
</evidence>
<dbReference type="OrthoDB" id="3743674at2"/>
<protein>
    <recommendedName>
        <fullName evidence="3">VOC domain-containing protein</fullName>
    </recommendedName>
</protein>
<gene>
    <name evidence="1" type="ORF">FE697_004690</name>
</gene>